<dbReference type="EMBL" id="OC855733">
    <property type="protein sequence ID" value="CAD7622554.1"/>
    <property type="molecule type" value="Genomic_DNA"/>
</dbReference>
<name>A0A7R9PWK1_9ACAR</name>
<dbReference type="PROSITE" id="PS50191">
    <property type="entry name" value="CRAL_TRIO"/>
    <property type="match status" value="2"/>
</dbReference>
<dbReference type="PANTHER" id="PTHR46384:SF1">
    <property type="entry name" value="MOTILE SPERM DOMAIN-CONTAINING PROTEIN 2"/>
    <property type="match status" value="1"/>
</dbReference>
<dbReference type="OrthoDB" id="6504392at2759"/>
<accession>A0A7R9PWK1</accession>
<evidence type="ECO:0000313" key="2">
    <source>
        <dbReference type="EMBL" id="CAD7622554.1"/>
    </source>
</evidence>
<dbReference type="Proteomes" id="UP000759131">
    <property type="component" value="Unassembled WGS sequence"/>
</dbReference>
<protein>
    <recommendedName>
        <fullName evidence="1">CRAL-TRIO domain-containing protein</fullName>
    </recommendedName>
</protein>
<dbReference type="GO" id="GO:0140284">
    <property type="term" value="C:endoplasmic reticulum-endosome membrane contact site"/>
    <property type="evidence" value="ECO:0007669"/>
    <property type="project" value="TreeGrafter"/>
</dbReference>
<feature type="domain" description="CRAL-TRIO" evidence="1">
    <location>
        <begin position="23"/>
        <end position="184"/>
    </location>
</feature>
<dbReference type="EMBL" id="CAJPIZ010001158">
    <property type="protein sequence ID" value="CAG2102984.1"/>
    <property type="molecule type" value="Genomic_DNA"/>
</dbReference>
<dbReference type="Pfam" id="PF00650">
    <property type="entry name" value="CRAL_TRIO"/>
    <property type="match status" value="2"/>
</dbReference>
<evidence type="ECO:0000313" key="3">
    <source>
        <dbReference type="Proteomes" id="UP000759131"/>
    </source>
</evidence>
<dbReference type="SUPFAM" id="SSF52087">
    <property type="entry name" value="CRAL/TRIO domain"/>
    <property type="match status" value="2"/>
</dbReference>
<gene>
    <name evidence="2" type="ORF">OSB1V03_LOCUS3017</name>
</gene>
<dbReference type="AlphaFoldDB" id="A0A7R9PWK1"/>
<sequence length="491" mass="56976">MAATNILKALKFYKKEGFAQLNDSYFPSEFYATGYLINHGVDKQGGPLIGFCNRCFNSYRDISDDMYELGRRYMLYNVYKTRIELDPKPRTTYVAAEGAAYNNFDIKMLTNIVDFVNDFMPNTPGRLIVADMSPLMIMTFKVLVNLLKDSFQQMLTFTTMSEIRKWIDYQQIPAYMGGNVQDFKRIPDGVKSGKCLHHLKYIPDSDWQAFIDHNIMCIREGMKELGFKSQEKYLRVRQMVIDHVGMHPDLYDEMDIEHIRNKDYIIEREGLAQLNDQYFPAEMYATGFLIRYGTDKKGAQLMGFCNRCYVPLADISRDMWDLGRKFLLYFVYKSRIELDNKPRAVYVSSEGTIAANFEISIMRPAIDFANEFMPSTPGNLLVLDLPAILRVTFRMIVSLLNEWFSGSVIFTTMREVKQWISYSEIPEYIGGNYNNYSRIPEGVKSGKCLKHLSYIPDSDWDMFSDNNIVCIREGMKEAGIKSLDRYLRISC</sequence>
<reference evidence="2" key="1">
    <citation type="submission" date="2020-11" db="EMBL/GenBank/DDBJ databases">
        <authorList>
            <person name="Tran Van P."/>
        </authorList>
    </citation>
    <scope>NUCLEOTIDE SEQUENCE</scope>
</reference>
<evidence type="ECO:0000259" key="1">
    <source>
        <dbReference type="PROSITE" id="PS50191"/>
    </source>
</evidence>
<organism evidence="2">
    <name type="scientific">Medioppia subpectinata</name>
    <dbReference type="NCBI Taxonomy" id="1979941"/>
    <lineage>
        <taxon>Eukaryota</taxon>
        <taxon>Metazoa</taxon>
        <taxon>Ecdysozoa</taxon>
        <taxon>Arthropoda</taxon>
        <taxon>Chelicerata</taxon>
        <taxon>Arachnida</taxon>
        <taxon>Acari</taxon>
        <taxon>Acariformes</taxon>
        <taxon>Sarcoptiformes</taxon>
        <taxon>Oribatida</taxon>
        <taxon>Brachypylina</taxon>
        <taxon>Oppioidea</taxon>
        <taxon>Oppiidae</taxon>
        <taxon>Medioppia</taxon>
    </lineage>
</organism>
<proteinExistence type="predicted"/>
<dbReference type="InterPro" id="IPR036865">
    <property type="entry name" value="CRAL-TRIO_dom_sf"/>
</dbReference>
<dbReference type="GO" id="GO:0012505">
    <property type="term" value="C:endomembrane system"/>
    <property type="evidence" value="ECO:0007669"/>
    <property type="project" value="TreeGrafter"/>
</dbReference>
<dbReference type="Gene3D" id="3.40.525.10">
    <property type="entry name" value="CRAL-TRIO lipid binding domain"/>
    <property type="match status" value="2"/>
</dbReference>
<dbReference type="InterPro" id="IPR053012">
    <property type="entry name" value="ER-organelle_contact"/>
</dbReference>
<keyword evidence="3" id="KW-1185">Reference proteome</keyword>
<dbReference type="InterPro" id="IPR001251">
    <property type="entry name" value="CRAL-TRIO_dom"/>
</dbReference>
<dbReference type="CDD" id="cd00170">
    <property type="entry name" value="SEC14"/>
    <property type="match status" value="1"/>
</dbReference>
<dbReference type="PANTHER" id="PTHR46384">
    <property type="entry name" value="MOTILE SPERM DOMAIN-CONTAINING PROTEIN 2"/>
    <property type="match status" value="1"/>
</dbReference>
<feature type="domain" description="CRAL-TRIO" evidence="1">
    <location>
        <begin position="276"/>
        <end position="437"/>
    </location>
</feature>